<evidence type="ECO:0000313" key="4">
    <source>
        <dbReference type="EMBL" id="CAB3665233.1"/>
    </source>
</evidence>
<dbReference type="Gene3D" id="3.30.9.10">
    <property type="entry name" value="D-Amino Acid Oxidase, subunit A, domain 2"/>
    <property type="match status" value="1"/>
</dbReference>
<dbReference type="EMBL" id="CADIJQ010000001">
    <property type="protein sequence ID" value="CAB3665233.1"/>
    <property type="molecule type" value="Genomic_DNA"/>
</dbReference>
<dbReference type="Gene3D" id="3.50.50.60">
    <property type="entry name" value="FAD/NAD(P)-binding domain"/>
    <property type="match status" value="1"/>
</dbReference>
<reference evidence="4 5" key="1">
    <citation type="submission" date="2020-04" db="EMBL/GenBank/DDBJ databases">
        <authorList>
            <person name="De Canck E."/>
        </authorList>
    </citation>
    <scope>NUCLEOTIDE SEQUENCE [LARGE SCALE GENOMIC DNA]</scope>
    <source>
        <strain evidence="4 5">LMG 3441</strain>
    </source>
</reference>
<dbReference type="PRINTS" id="PR00420">
    <property type="entry name" value="RNGMNOXGNASE"/>
</dbReference>
<gene>
    <name evidence="4" type="primary">aqdB1</name>
    <name evidence="4" type="ORF">LMG3441_00777</name>
</gene>
<dbReference type="GO" id="GO:0102164">
    <property type="term" value="F:2-heptyl-3-hydroxy-4(1H)-quinolone synthase activity"/>
    <property type="evidence" value="ECO:0007669"/>
    <property type="project" value="UniProtKB-EC"/>
</dbReference>
<dbReference type="PANTHER" id="PTHR13789">
    <property type="entry name" value="MONOOXYGENASE"/>
    <property type="match status" value="1"/>
</dbReference>
<dbReference type="Pfam" id="PF01494">
    <property type="entry name" value="FAD_binding_3"/>
    <property type="match status" value="1"/>
</dbReference>
<evidence type="ECO:0000256" key="1">
    <source>
        <dbReference type="ARBA" id="ARBA00023002"/>
    </source>
</evidence>
<keyword evidence="2" id="KW-0503">Monooxygenase</keyword>
<organism evidence="4 5">
    <name type="scientific">Achromobacter kerstersii</name>
    <dbReference type="NCBI Taxonomy" id="1353890"/>
    <lineage>
        <taxon>Bacteria</taxon>
        <taxon>Pseudomonadati</taxon>
        <taxon>Pseudomonadota</taxon>
        <taxon>Betaproteobacteria</taxon>
        <taxon>Burkholderiales</taxon>
        <taxon>Alcaligenaceae</taxon>
        <taxon>Achromobacter</taxon>
    </lineage>
</organism>
<dbReference type="InterPro" id="IPR050493">
    <property type="entry name" value="FAD-dep_Monooxygenase_BioMet"/>
</dbReference>
<evidence type="ECO:0000256" key="2">
    <source>
        <dbReference type="ARBA" id="ARBA00023033"/>
    </source>
</evidence>
<name>A0A6S7AD88_9BURK</name>
<feature type="domain" description="FAD-binding" evidence="3">
    <location>
        <begin position="8"/>
        <end position="325"/>
    </location>
</feature>
<keyword evidence="5" id="KW-1185">Reference proteome</keyword>
<accession>A0A6S7AD88</accession>
<dbReference type="AlphaFoldDB" id="A0A6S7AD88"/>
<evidence type="ECO:0000313" key="5">
    <source>
        <dbReference type="Proteomes" id="UP000494269"/>
    </source>
</evidence>
<dbReference type="InterPro" id="IPR002938">
    <property type="entry name" value="FAD-bd"/>
</dbReference>
<sequence>MTKGHAEIAGGGFGGLTAAIALASRGWSVRVHERHQSLRTEGFAISVHLNGLRVLDALGISSEVIACSTRVLEQRRYGSQGIPAGIFPLRATYRVPRQSLISIMEARARALGVDIDYGSDVVSASPDGHCHFANGATTKGNLVVAADGYNSNIRDGLRLVKERRQLPDGAMRILGPDLLATTEAIQTPNNASSEYWSGSRRVLCGRCNGGLLYTALTCLTSDVTGRSSPVDIASWSAAFPYLGSLFEHLDRTADWPKIRFVPFEVIRLHTWHAGKIALVGDAAHAMPPNLGQGGGIAMMNALALAKHVSEARDLDEGLQTWESAERPLTEHTQNWALRYSAVTRWPPALRSGLFKAIQKSTWLRASFQRAANTAPAGWSAEHSLLDLSRPS</sequence>
<dbReference type="EC" id="1.14.13.182" evidence="4"/>
<dbReference type="PANTHER" id="PTHR13789:SF309">
    <property type="entry name" value="PUTATIVE (AFU_ORTHOLOGUE AFUA_6G14510)-RELATED"/>
    <property type="match status" value="1"/>
</dbReference>
<keyword evidence="1 4" id="KW-0560">Oxidoreductase</keyword>
<dbReference type="SUPFAM" id="SSF51905">
    <property type="entry name" value="FAD/NAD(P)-binding domain"/>
    <property type="match status" value="1"/>
</dbReference>
<dbReference type="GO" id="GO:0071949">
    <property type="term" value="F:FAD binding"/>
    <property type="evidence" value="ECO:0007669"/>
    <property type="project" value="InterPro"/>
</dbReference>
<proteinExistence type="predicted"/>
<dbReference type="RefSeq" id="WP_175168860.1">
    <property type="nucleotide sequence ID" value="NZ_CADIJQ010000001.1"/>
</dbReference>
<protein>
    <submittedName>
        <fullName evidence="4">2-heptyl-3-hydroxy-4(1H)-quinolone synthase AqdB1</fullName>
        <ecNumber evidence="4">1.14.13.182</ecNumber>
    </submittedName>
</protein>
<evidence type="ECO:0000259" key="3">
    <source>
        <dbReference type="Pfam" id="PF01494"/>
    </source>
</evidence>
<dbReference type="Proteomes" id="UP000494269">
    <property type="component" value="Unassembled WGS sequence"/>
</dbReference>
<dbReference type="InterPro" id="IPR036188">
    <property type="entry name" value="FAD/NAD-bd_sf"/>
</dbReference>